<proteinExistence type="predicted"/>
<name>A0ABV7LNF4_9GAMM</name>
<protein>
    <recommendedName>
        <fullName evidence="3">Phage baseplate protein</fullName>
    </recommendedName>
</protein>
<dbReference type="Proteomes" id="UP001595579">
    <property type="component" value="Unassembled WGS sequence"/>
</dbReference>
<evidence type="ECO:0000313" key="1">
    <source>
        <dbReference type="EMBL" id="MFC3284034.1"/>
    </source>
</evidence>
<evidence type="ECO:0000313" key="2">
    <source>
        <dbReference type="Proteomes" id="UP001595579"/>
    </source>
</evidence>
<comment type="caution">
    <text evidence="1">The sequence shown here is derived from an EMBL/GenBank/DDBJ whole genome shotgun (WGS) entry which is preliminary data.</text>
</comment>
<dbReference type="EMBL" id="JBHRUG010000019">
    <property type="protein sequence ID" value="MFC3284034.1"/>
    <property type="molecule type" value="Genomic_DNA"/>
</dbReference>
<dbReference type="RefSeq" id="WP_386773603.1">
    <property type="nucleotide sequence ID" value="NZ_JBHRUG010000019.1"/>
</dbReference>
<reference evidence="2" key="1">
    <citation type="journal article" date="2019" name="Int. J. Syst. Evol. Microbiol.">
        <title>The Global Catalogue of Microorganisms (GCM) 10K type strain sequencing project: providing services to taxonomists for standard genome sequencing and annotation.</title>
        <authorList>
            <consortium name="The Broad Institute Genomics Platform"/>
            <consortium name="The Broad Institute Genome Sequencing Center for Infectious Disease"/>
            <person name="Wu L."/>
            <person name="Ma J."/>
        </authorList>
    </citation>
    <scope>NUCLEOTIDE SEQUENCE [LARGE SCALE GENOMIC DNA]</scope>
    <source>
        <strain evidence="2">CECT 7698</strain>
    </source>
</reference>
<sequence length="238" mass="26605">MTMVALTAQRVLSVWENGQRRHPIDRALLLYALAEPDIPSRRLADAPLGARNAALLRWRQACFGTRLVAWADCPACGERLEFVLDPSQWPPASANDTDTIEIGEHRFQRPTSRHLARLVTFDDEQAAARQLLCECALAADALPRHEPAFSELLEAVDAAMDEFDPWADLSLAIHCPACGHDDNARFDIASYLWEEIDSRARHLLDDIHALAQAYGWTEPAILALSETRRAAYLARVQS</sequence>
<accession>A0ABV7LNF4</accession>
<evidence type="ECO:0008006" key="3">
    <source>
        <dbReference type="Google" id="ProtNLM"/>
    </source>
</evidence>
<gene>
    <name evidence="1" type="ORF">ACFOEV_10490</name>
</gene>
<organism evidence="1 2">
    <name type="scientific">Litchfieldella rifensis</name>
    <dbReference type="NCBI Taxonomy" id="762643"/>
    <lineage>
        <taxon>Bacteria</taxon>
        <taxon>Pseudomonadati</taxon>
        <taxon>Pseudomonadota</taxon>
        <taxon>Gammaproteobacteria</taxon>
        <taxon>Oceanospirillales</taxon>
        <taxon>Halomonadaceae</taxon>
        <taxon>Litchfieldella</taxon>
    </lineage>
</organism>
<keyword evidence="2" id="KW-1185">Reference proteome</keyword>